<evidence type="ECO:0000256" key="2">
    <source>
        <dbReference type="ARBA" id="ARBA00022801"/>
    </source>
</evidence>
<dbReference type="InterPro" id="IPR009003">
    <property type="entry name" value="Peptidase_S1_PA"/>
</dbReference>
<dbReference type="InterPro" id="IPR051201">
    <property type="entry name" value="Chloro_Bact_Ser_Proteases"/>
</dbReference>
<dbReference type="PANTHER" id="PTHR43343:SF3">
    <property type="entry name" value="PROTEASE DO-LIKE 8, CHLOROPLASTIC"/>
    <property type="match status" value="1"/>
</dbReference>
<keyword evidence="1" id="KW-0645">Protease</keyword>
<protein>
    <submittedName>
        <fullName evidence="4">Trypsin-like peptidase domain-containing protein</fullName>
    </submittedName>
</protein>
<dbReference type="RefSeq" id="WP_284724137.1">
    <property type="nucleotide sequence ID" value="NZ_FXTU01000002.1"/>
</dbReference>
<gene>
    <name evidence="4" type="ORF">SAMN06265361_102646</name>
</gene>
<sequence>MNHDNPRAYTHKFRLAAHHPANLFVSVARRIKSGVVAIETMEEQRGLSLQSAVLGMLFPELAKPVNRSRQFGSGFIIHPSGYVLTNQHVIERTSEIRVKVDGVKRTLPATVVWSHPDKDIAVLKIQPPRPLKSLTLGSSEATQVGEWVLAMGNPMGLEQSVTVGVISGKNRPLHINDLHYDNVIQTDAAINPGNSGGPLVNILGEVIGINTLIIFPSQSLGFAIPIEDVLADIRRFLP</sequence>
<dbReference type="Gene3D" id="2.40.10.120">
    <property type="match status" value="1"/>
</dbReference>
<accession>A0AA45WMP2</accession>
<evidence type="ECO:0000313" key="5">
    <source>
        <dbReference type="Proteomes" id="UP001157946"/>
    </source>
</evidence>
<reference evidence="4" key="1">
    <citation type="submission" date="2017-05" db="EMBL/GenBank/DDBJ databases">
        <authorList>
            <person name="Varghese N."/>
            <person name="Submissions S."/>
        </authorList>
    </citation>
    <scope>NUCLEOTIDE SEQUENCE</scope>
    <source>
        <strain evidence="4">DSM 45262</strain>
    </source>
</reference>
<dbReference type="PRINTS" id="PR00834">
    <property type="entry name" value="PROTEASES2C"/>
</dbReference>
<evidence type="ECO:0000313" key="4">
    <source>
        <dbReference type="EMBL" id="SMP14921.1"/>
    </source>
</evidence>
<dbReference type="PANTHER" id="PTHR43343">
    <property type="entry name" value="PEPTIDASE S12"/>
    <property type="match status" value="1"/>
</dbReference>
<proteinExistence type="predicted"/>
<dbReference type="Pfam" id="PF13365">
    <property type="entry name" value="Trypsin_2"/>
    <property type="match status" value="1"/>
</dbReference>
<dbReference type="SUPFAM" id="SSF50494">
    <property type="entry name" value="Trypsin-like serine proteases"/>
    <property type="match status" value="1"/>
</dbReference>
<dbReference type="InterPro" id="IPR001940">
    <property type="entry name" value="Peptidase_S1C"/>
</dbReference>
<dbReference type="AlphaFoldDB" id="A0AA45WMP2"/>
<evidence type="ECO:0000256" key="3">
    <source>
        <dbReference type="ARBA" id="ARBA00022825"/>
    </source>
</evidence>
<evidence type="ECO:0000256" key="1">
    <source>
        <dbReference type="ARBA" id="ARBA00022670"/>
    </source>
</evidence>
<name>A0AA45WMP2_9BACL</name>
<dbReference type="EMBL" id="FXTU01000002">
    <property type="protein sequence ID" value="SMP14921.1"/>
    <property type="molecule type" value="Genomic_DNA"/>
</dbReference>
<comment type="caution">
    <text evidence="4">The sequence shown here is derived from an EMBL/GenBank/DDBJ whole genome shotgun (WGS) entry which is preliminary data.</text>
</comment>
<dbReference type="GO" id="GO:0006508">
    <property type="term" value="P:proteolysis"/>
    <property type="evidence" value="ECO:0007669"/>
    <property type="project" value="UniProtKB-KW"/>
</dbReference>
<organism evidence="4 5">
    <name type="scientific">Laceyella tengchongensis</name>
    <dbReference type="NCBI Taxonomy" id="574699"/>
    <lineage>
        <taxon>Bacteria</taxon>
        <taxon>Bacillati</taxon>
        <taxon>Bacillota</taxon>
        <taxon>Bacilli</taxon>
        <taxon>Bacillales</taxon>
        <taxon>Thermoactinomycetaceae</taxon>
        <taxon>Laceyella</taxon>
    </lineage>
</organism>
<dbReference type="GO" id="GO:0004252">
    <property type="term" value="F:serine-type endopeptidase activity"/>
    <property type="evidence" value="ECO:0007669"/>
    <property type="project" value="InterPro"/>
</dbReference>
<keyword evidence="5" id="KW-1185">Reference proteome</keyword>
<keyword evidence="3" id="KW-0720">Serine protease</keyword>
<dbReference type="Proteomes" id="UP001157946">
    <property type="component" value="Unassembled WGS sequence"/>
</dbReference>
<keyword evidence="2" id="KW-0378">Hydrolase</keyword>